<protein>
    <recommendedName>
        <fullName evidence="12">Adipokinetic hormone</fullName>
    </recommendedName>
</protein>
<reference evidence="10" key="2">
    <citation type="submission" date="2017-10" db="EMBL/GenBank/DDBJ databases">
        <title>Ladona fulva Genome sequencing and assembly.</title>
        <authorList>
            <person name="Murali S."/>
            <person name="Richards S."/>
            <person name="Bandaranaike D."/>
            <person name="Bellair M."/>
            <person name="Blankenburg K."/>
            <person name="Chao H."/>
            <person name="Dinh H."/>
            <person name="Doddapaneni H."/>
            <person name="Dugan-Rocha S."/>
            <person name="Elkadiri S."/>
            <person name="Gnanaolivu R."/>
            <person name="Hernandez B."/>
            <person name="Skinner E."/>
            <person name="Javaid M."/>
            <person name="Lee S."/>
            <person name="Li M."/>
            <person name="Ming W."/>
            <person name="Munidasa M."/>
            <person name="Muniz J."/>
            <person name="Nguyen L."/>
            <person name="Hughes D."/>
            <person name="Osuji N."/>
            <person name="Pu L.-L."/>
            <person name="Puazo M."/>
            <person name="Qu C."/>
            <person name="Quiroz J."/>
            <person name="Raj R."/>
            <person name="Weissenberger G."/>
            <person name="Xin Y."/>
            <person name="Zou X."/>
            <person name="Han Y."/>
            <person name="Worley K."/>
            <person name="Muzny D."/>
            <person name="Gibbs R."/>
        </authorList>
    </citation>
    <scope>NUCLEOTIDE SEQUENCE</scope>
    <source>
        <strain evidence="10">Sampled in the wild</strain>
    </source>
</reference>
<keyword evidence="7" id="KW-0873">Pyrrolidone carboxylic acid</keyword>
<dbReference type="PROSITE" id="PS00256">
    <property type="entry name" value="AKH"/>
    <property type="match status" value="1"/>
</dbReference>
<evidence type="ECO:0000256" key="4">
    <source>
        <dbReference type="ARBA" id="ARBA00022702"/>
    </source>
</evidence>
<reference evidence="10" key="1">
    <citation type="submission" date="2013-04" db="EMBL/GenBank/DDBJ databases">
        <authorList>
            <person name="Qu J."/>
            <person name="Murali S.C."/>
            <person name="Bandaranaike D."/>
            <person name="Bellair M."/>
            <person name="Blankenburg K."/>
            <person name="Chao H."/>
            <person name="Dinh H."/>
            <person name="Doddapaneni H."/>
            <person name="Downs B."/>
            <person name="Dugan-Rocha S."/>
            <person name="Elkadiri S."/>
            <person name="Gnanaolivu R.D."/>
            <person name="Hernandez B."/>
            <person name="Javaid M."/>
            <person name="Jayaseelan J.C."/>
            <person name="Lee S."/>
            <person name="Li M."/>
            <person name="Ming W."/>
            <person name="Munidasa M."/>
            <person name="Muniz J."/>
            <person name="Nguyen L."/>
            <person name="Ongeri F."/>
            <person name="Osuji N."/>
            <person name="Pu L.-L."/>
            <person name="Puazo M."/>
            <person name="Qu C."/>
            <person name="Quiroz J."/>
            <person name="Raj R."/>
            <person name="Weissenberger G."/>
            <person name="Xin Y."/>
            <person name="Zou X."/>
            <person name="Han Y."/>
            <person name="Richards S."/>
            <person name="Worley K."/>
            <person name="Muzny D."/>
            <person name="Gibbs R."/>
        </authorList>
    </citation>
    <scope>NUCLEOTIDE SEQUENCE</scope>
    <source>
        <strain evidence="10">Sampled in the wild</strain>
    </source>
</reference>
<keyword evidence="11" id="KW-1185">Reference proteome</keyword>
<evidence type="ECO:0000256" key="5">
    <source>
        <dbReference type="ARBA" id="ARBA00022729"/>
    </source>
</evidence>
<keyword evidence="6" id="KW-0027">Amidation</keyword>
<keyword evidence="9" id="KW-0812">Transmembrane</keyword>
<name>A0A8K0KGE2_LADFU</name>
<gene>
    <name evidence="10" type="ORF">J437_LFUL006591</name>
</gene>
<evidence type="ECO:0000256" key="2">
    <source>
        <dbReference type="ARBA" id="ARBA00006145"/>
    </source>
</evidence>
<dbReference type="InterPro" id="IPR010475">
    <property type="entry name" value="AKH/RPCH_hormone"/>
</dbReference>
<keyword evidence="8" id="KW-0527">Neuropeptide</keyword>
<comment type="similarity">
    <text evidence="2">Belongs to the AKH/HRTH/RPCH family.</text>
</comment>
<evidence type="ECO:0000256" key="1">
    <source>
        <dbReference type="ARBA" id="ARBA00004613"/>
    </source>
</evidence>
<feature type="transmembrane region" description="Helical" evidence="9">
    <location>
        <begin position="42"/>
        <end position="61"/>
    </location>
</feature>
<dbReference type="GO" id="GO:0007218">
    <property type="term" value="P:neuropeptide signaling pathway"/>
    <property type="evidence" value="ECO:0007669"/>
    <property type="project" value="UniProtKB-KW"/>
</dbReference>
<organism evidence="10 11">
    <name type="scientific">Ladona fulva</name>
    <name type="common">Scarce chaser dragonfly</name>
    <name type="synonym">Libellula fulva</name>
    <dbReference type="NCBI Taxonomy" id="123851"/>
    <lineage>
        <taxon>Eukaryota</taxon>
        <taxon>Metazoa</taxon>
        <taxon>Ecdysozoa</taxon>
        <taxon>Arthropoda</taxon>
        <taxon>Hexapoda</taxon>
        <taxon>Insecta</taxon>
        <taxon>Pterygota</taxon>
        <taxon>Palaeoptera</taxon>
        <taxon>Odonata</taxon>
        <taxon>Epiprocta</taxon>
        <taxon>Anisoptera</taxon>
        <taxon>Libelluloidea</taxon>
        <taxon>Libellulidae</taxon>
        <taxon>Ladona</taxon>
    </lineage>
</organism>
<keyword evidence="3" id="KW-0964">Secreted</keyword>
<dbReference type="GO" id="GO:0005179">
    <property type="term" value="F:hormone activity"/>
    <property type="evidence" value="ECO:0007669"/>
    <property type="project" value="UniProtKB-KW"/>
</dbReference>
<sequence>MLFGLSGEVRPSHAPPSFYINGVPTPVLHLETDHARLKMNRVVVALMLVFLAAMASAQVNFTPSWGKRGGQEGCKASMDSILYLYKLIQSEAQKIVDCEKYSN</sequence>
<dbReference type="Pfam" id="PF06377">
    <property type="entry name" value="Adipokin_hormo"/>
    <property type="match status" value="1"/>
</dbReference>
<evidence type="ECO:0000256" key="3">
    <source>
        <dbReference type="ARBA" id="ARBA00022525"/>
    </source>
</evidence>
<accession>A0A8K0KGE2</accession>
<dbReference type="Proteomes" id="UP000792457">
    <property type="component" value="Unassembled WGS sequence"/>
</dbReference>
<keyword evidence="9" id="KW-0472">Membrane</keyword>
<evidence type="ECO:0000256" key="6">
    <source>
        <dbReference type="ARBA" id="ARBA00022815"/>
    </source>
</evidence>
<evidence type="ECO:0008006" key="12">
    <source>
        <dbReference type="Google" id="ProtNLM"/>
    </source>
</evidence>
<dbReference type="OrthoDB" id="6159864at2759"/>
<comment type="subcellular location">
    <subcellularLocation>
        <location evidence="1">Secreted</location>
    </subcellularLocation>
</comment>
<dbReference type="AlphaFoldDB" id="A0A8K0KGE2"/>
<evidence type="ECO:0000313" key="11">
    <source>
        <dbReference type="Proteomes" id="UP000792457"/>
    </source>
</evidence>
<evidence type="ECO:0000313" key="10">
    <source>
        <dbReference type="EMBL" id="KAG8234759.1"/>
    </source>
</evidence>
<dbReference type="InterPro" id="IPR002047">
    <property type="entry name" value="Adipokinetic_hormone_CS"/>
</dbReference>
<evidence type="ECO:0000256" key="8">
    <source>
        <dbReference type="ARBA" id="ARBA00023320"/>
    </source>
</evidence>
<keyword evidence="9" id="KW-1133">Transmembrane helix</keyword>
<dbReference type="EMBL" id="KZ308844">
    <property type="protein sequence ID" value="KAG8234759.1"/>
    <property type="molecule type" value="Genomic_DNA"/>
</dbReference>
<evidence type="ECO:0000256" key="9">
    <source>
        <dbReference type="SAM" id="Phobius"/>
    </source>
</evidence>
<keyword evidence="5" id="KW-0732">Signal</keyword>
<proteinExistence type="inferred from homology"/>
<evidence type="ECO:0000256" key="7">
    <source>
        <dbReference type="ARBA" id="ARBA00023283"/>
    </source>
</evidence>
<dbReference type="GO" id="GO:0005576">
    <property type="term" value="C:extracellular region"/>
    <property type="evidence" value="ECO:0007669"/>
    <property type="project" value="UniProtKB-SubCell"/>
</dbReference>
<keyword evidence="4" id="KW-0372">Hormone</keyword>
<comment type="caution">
    <text evidence="10">The sequence shown here is derived from an EMBL/GenBank/DDBJ whole genome shotgun (WGS) entry which is preliminary data.</text>
</comment>